<evidence type="ECO:0000313" key="2">
    <source>
        <dbReference type="Proteomes" id="UP000198528"/>
    </source>
</evidence>
<evidence type="ECO:0008006" key="3">
    <source>
        <dbReference type="Google" id="ProtNLM"/>
    </source>
</evidence>
<protein>
    <recommendedName>
        <fullName evidence="3">DUF559 domain-containing protein</fullName>
    </recommendedName>
</protein>
<sequence>MDVDDLRVQSLRVSPPTRMRPDVVASLVRAGLPAPVHMLVPVRADAFATRRVIPHGWSYVQPWDDLARVEIECPVNVFACPPEMALMQMARGLGVAKTALLVDQVLGTYRACRPEAIESYGQIEGVSIESCTDDCGTATAYGLSPLTTIVRLSNYLDAMAGAPGARSVRRSLPLVADGLASPLEAQTYALAFCSRHTGSLGLPKPLVNHRVEVPIEARGCFGSAFIRPDFWWPEQRVALEVLGVRWHDGAQGIAQTSMREKGYYAMGASCITITEREIRMLSSFEAAMAVLAKLLGVKLRPPTKAFEKMRGQLRTEVLDVRPAR</sequence>
<dbReference type="EMBL" id="FMZL01000018">
    <property type="protein sequence ID" value="SDC49884.1"/>
    <property type="molecule type" value="Genomic_DNA"/>
</dbReference>
<gene>
    <name evidence="1" type="ORF">SAMN04487824_11814</name>
</gene>
<dbReference type="Proteomes" id="UP000198528">
    <property type="component" value="Unassembled WGS sequence"/>
</dbReference>
<evidence type="ECO:0000313" key="1">
    <source>
        <dbReference type="EMBL" id="SDC49884.1"/>
    </source>
</evidence>
<organism evidence="1 2">
    <name type="scientific">Parafannyhessea umbonata</name>
    <dbReference type="NCBI Taxonomy" id="604330"/>
    <lineage>
        <taxon>Bacteria</taxon>
        <taxon>Bacillati</taxon>
        <taxon>Actinomycetota</taxon>
        <taxon>Coriobacteriia</taxon>
        <taxon>Coriobacteriales</taxon>
        <taxon>Atopobiaceae</taxon>
        <taxon>Parafannyhessea</taxon>
    </lineage>
</organism>
<keyword evidence="2" id="KW-1185">Reference proteome</keyword>
<dbReference type="AlphaFoldDB" id="A0A1G6M3K8"/>
<proteinExistence type="predicted"/>
<reference evidence="2" key="1">
    <citation type="submission" date="2016-10" db="EMBL/GenBank/DDBJ databases">
        <authorList>
            <person name="Varghese N."/>
            <person name="Submissions S."/>
        </authorList>
    </citation>
    <scope>NUCLEOTIDE SEQUENCE [LARGE SCALE GENOMIC DNA]</scope>
    <source>
        <strain evidence="2">DSM 22619</strain>
    </source>
</reference>
<accession>A0A1G6M3K8</accession>
<name>A0A1G6M3K8_9ACTN</name>